<keyword evidence="1" id="KW-0472">Membrane</keyword>
<feature type="transmembrane region" description="Helical" evidence="1">
    <location>
        <begin position="200"/>
        <end position="220"/>
    </location>
</feature>
<organism evidence="2">
    <name type="scientific">Enterococcus faecalis</name>
    <name type="common">Streptococcus faecalis</name>
    <dbReference type="NCBI Taxonomy" id="1351"/>
    <lineage>
        <taxon>Bacteria</taxon>
        <taxon>Bacillati</taxon>
        <taxon>Bacillota</taxon>
        <taxon>Bacilli</taxon>
        <taxon>Lactobacillales</taxon>
        <taxon>Enterococcaceae</taxon>
        <taxon>Enterococcus</taxon>
    </lineage>
</organism>
<name>K0FBY3_ENTFL</name>
<feature type="transmembrane region" description="Helical" evidence="1">
    <location>
        <begin position="35"/>
        <end position="51"/>
    </location>
</feature>
<accession>K0FBY3</accession>
<dbReference type="RefSeq" id="WP_061101446.1">
    <property type="nucleotide sequence ID" value="NZ_LSFS01000018.1"/>
</dbReference>
<reference evidence="2" key="1">
    <citation type="submission" date="2012-09" db="EMBL/GenBank/DDBJ databases">
        <title>Enterococcus faecalis DBH18, isolated from Mallard ducks (Anas platyrhynchos), encodes the bacteriocin-producing genes ef1097, entL50A-entL50B, and the entL50A-entL50B-like genes termed entJSA and entJSB.</title>
        <authorList>
            <person name="Jimenez J.J."/>
            <person name="Borrero J."/>
            <person name="Sanchez J."/>
            <person name="Diep D.B."/>
            <person name="Herranz C."/>
            <person name="Nes I.F."/>
            <person name="Cintas L.M."/>
            <person name="Hernandez P.E."/>
        </authorList>
    </citation>
    <scope>NUCLEOTIDE SEQUENCE</scope>
    <source>
        <strain evidence="2">DBH18</strain>
    </source>
</reference>
<dbReference type="PANTHER" id="PTHR34473">
    <property type="entry name" value="UPF0699 TRANSMEMBRANE PROTEIN YDBS"/>
    <property type="match status" value="1"/>
</dbReference>
<keyword evidence="1" id="KW-0812">Transmembrane</keyword>
<feature type="transmembrane region" description="Helical" evidence="1">
    <location>
        <begin position="162"/>
        <end position="180"/>
    </location>
</feature>
<dbReference type="PANTHER" id="PTHR34473:SF2">
    <property type="entry name" value="UPF0699 TRANSMEMBRANE PROTEIN YDBT"/>
    <property type="match status" value="1"/>
</dbReference>
<keyword evidence="1" id="KW-1133">Transmembrane helix</keyword>
<feature type="transmembrane region" description="Helical" evidence="1">
    <location>
        <begin position="352"/>
        <end position="375"/>
    </location>
</feature>
<dbReference type="EMBL" id="EF502034">
    <property type="protein sequence ID" value="AFU07738.1"/>
    <property type="molecule type" value="Genomic_DNA"/>
</dbReference>
<feature type="transmembrane region" description="Helical" evidence="1">
    <location>
        <begin position="325"/>
        <end position="346"/>
    </location>
</feature>
<evidence type="ECO:0000313" key="2">
    <source>
        <dbReference type="EMBL" id="AFU07738.1"/>
    </source>
</evidence>
<proteinExistence type="predicted"/>
<evidence type="ECO:0000256" key="1">
    <source>
        <dbReference type="SAM" id="Phobius"/>
    </source>
</evidence>
<evidence type="ECO:0008006" key="3">
    <source>
        <dbReference type="Google" id="ProtNLM"/>
    </source>
</evidence>
<feature type="transmembrane region" description="Helical" evidence="1">
    <location>
        <begin position="7"/>
        <end position="29"/>
    </location>
</feature>
<protein>
    <recommendedName>
        <fullName evidence="3">PH domain-containing protein</fullName>
    </recommendedName>
</protein>
<dbReference type="AlphaFoldDB" id="K0FBY3"/>
<sequence>MKKLNKCIFLTNAVSIIRSLIISIPFSVFLIKKKLTVLLCVYIIYIIYEVFKKVTEYFSVRYGFFETYFVFEKGMFNKRILRIDRQELKYVDSIEFTQSFLYKLLKKYKVILNLKEEEDKKIVIRCIDETEKCRFSSFFEVDTPVKLKENVDLVFKPMKKDIIIMSFFSANIFFVLLSSLDYIDNFSYLNIPGKSITMNIYLIVFLTIIVFSIIVLVQILRYGNYSVESTSEYLYKKNGILDYNSKELCIENVNTMIMYQNIFMRWFKIFNIYCLTTKNDNSKNEFKNMLFPYIRYDTFKNIVIEHSQFKKFEIILEKQLFKYRLCFLCLNTMCFFIFLGVLYLGYFYGYRYWLFLLLIFVFKRYFDSFFISILVKEKKCICLVIPGILFNRKVLILLNGIETIKYSNVFIFKKYKLIINSNNLPSKKYILRGVTETQVSKVFKELNNKEKSVQTDVS</sequence>